<protein>
    <submittedName>
        <fullName evidence="1">Uncharacterized protein</fullName>
    </submittedName>
</protein>
<proteinExistence type="predicted"/>
<evidence type="ECO:0000313" key="1">
    <source>
        <dbReference type="EMBL" id="TVU11207.1"/>
    </source>
</evidence>
<accession>A0A5J9TJ40</accession>
<dbReference type="Proteomes" id="UP000324897">
    <property type="component" value="Chromosome 3"/>
</dbReference>
<reference evidence="1 2" key="1">
    <citation type="journal article" date="2019" name="Sci. Rep.">
        <title>A high-quality genome of Eragrostis curvula grass provides insights into Poaceae evolution and supports new strategies to enhance forage quality.</title>
        <authorList>
            <person name="Carballo J."/>
            <person name="Santos B.A.C.M."/>
            <person name="Zappacosta D."/>
            <person name="Garbus I."/>
            <person name="Selva J.P."/>
            <person name="Gallo C.A."/>
            <person name="Diaz A."/>
            <person name="Albertini E."/>
            <person name="Caccamo M."/>
            <person name="Echenique V."/>
        </authorList>
    </citation>
    <scope>NUCLEOTIDE SEQUENCE [LARGE SCALE GENOMIC DNA]</scope>
    <source>
        <strain evidence="2">cv. Victoria</strain>
        <tissue evidence="1">Leaf</tissue>
    </source>
</reference>
<organism evidence="1 2">
    <name type="scientific">Eragrostis curvula</name>
    <name type="common">weeping love grass</name>
    <dbReference type="NCBI Taxonomy" id="38414"/>
    <lineage>
        <taxon>Eukaryota</taxon>
        <taxon>Viridiplantae</taxon>
        <taxon>Streptophyta</taxon>
        <taxon>Embryophyta</taxon>
        <taxon>Tracheophyta</taxon>
        <taxon>Spermatophyta</taxon>
        <taxon>Magnoliopsida</taxon>
        <taxon>Liliopsida</taxon>
        <taxon>Poales</taxon>
        <taxon>Poaceae</taxon>
        <taxon>PACMAD clade</taxon>
        <taxon>Chloridoideae</taxon>
        <taxon>Eragrostideae</taxon>
        <taxon>Eragrostidinae</taxon>
        <taxon>Eragrostis</taxon>
    </lineage>
</organism>
<dbReference type="EMBL" id="RWGY01000039">
    <property type="protein sequence ID" value="TVU11207.1"/>
    <property type="molecule type" value="Genomic_DNA"/>
</dbReference>
<dbReference type="AlphaFoldDB" id="A0A5J9TJ40"/>
<dbReference type="Gramene" id="TVU11207">
    <property type="protein sequence ID" value="TVU11207"/>
    <property type="gene ID" value="EJB05_44779"/>
</dbReference>
<keyword evidence="2" id="KW-1185">Reference proteome</keyword>
<evidence type="ECO:0000313" key="2">
    <source>
        <dbReference type="Proteomes" id="UP000324897"/>
    </source>
</evidence>
<gene>
    <name evidence="1" type="ORF">EJB05_44779</name>
</gene>
<name>A0A5J9TJ40_9POAL</name>
<comment type="caution">
    <text evidence="1">The sequence shown here is derived from an EMBL/GenBank/DDBJ whole genome shotgun (WGS) entry which is preliminary data.</text>
</comment>
<feature type="non-terminal residue" evidence="1">
    <location>
        <position position="1"/>
    </location>
</feature>
<sequence length="155" mass="17204">MVAGPRPDPPLATMRWDAAEPKGALERIWDLHDRLSIPRPPSLRIWDLHSGADPAARGVGRPARILRLLLAGHPDPSVLDGLLRLLASRGVFSELRLPASSLGDDFCFPVRRRASERHQSSIVCSFVDMICLRKQDAGSKKQEMTLYDIKGEATF</sequence>